<evidence type="ECO:0000256" key="3">
    <source>
        <dbReference type="SAM" id="Phobius"/>
    </source>
</evidence>
<protein>
    <submittedName>
        <fullName evidence="5">Zf-HC2 domain-containing protein</fullName>
    </submittedName>
</protein>
<dbReference type="RefSeq" id="WP_243073097.1">
    <property type="nucleotide sequence ID" value="NZ_JAIVFL010000001.1"/>
</dbReference>
<dbReference type="InterPro" id="IPR027383">
    <property type="entry name" value="Znf_put"/>
</dbReference>
<dbReference type="InterPro" id="IPR041916">
    <property type="entry name" value="Anti_sigma_zinc_sf"/>
</dbReference>
<feature type="transmembrane region" description="Helical" evidence="3">
    <location>
        <begin position="93"/>
        <end position="113"/>
    </location>
</feature>
<feature type="domain" description="Putative zinc-finger" evidence="4">
    <location>
        <begin position="13"/>
        <end position="38"/>
    </location>
</feature>
<dbReference type="Proteomes" id="UP001139068">
    <property type="component" value="Unassembled WGS sequence"/>
</dbReference>
<sequence length="239" mass="25324">MTETDTYAPWDAAYVLGSLSSNDRREYEAHLNVCPSCRSAVGELSGMPAMLAMLSPDEVASIDDRGLEPPPMRPELLDEILHTVQRQRRRSRWITWTVSAAAAAVLAVAALLATNPAQFGLTPLQLPGTSASAPLSMTPVTPSSFEATVVVTGQGWGTQVEMTCTYGEEPGWGEGEESGDELAMYAVGRDGGRVLLATWTARAGATASPSGSTSMPLDEIAAVQVVSVDTGDVLLQRRL</sequence>
<keyword evidence="6" id="KW-1185">Reference proteome</keyword>
<name>A0ABS9Z1Y3_9MYCO</name>
<keyword evidence="3" id="KW-0812">Transmembrane</keyword>
<reference evidence="5" key="1">
    <citation type="journal article" date="2022" name="ISME J.">
        <title>Identification of active gaseous-alkane degraders at natural gas seeps.</title>
        <authorList>
            <person name="Farhan Ul Haque M."/>
            <person name="Hernandez M."/>
            <person name="Crombie A.T."/>
            <person name="Murrell J.C."/>
        </authorList>
    </citation>
    <scope>NUCLEOTIDE SEQUENCE</scope>
    <source>
        <strain evidence="5">ANDR5</strain>
    </source>
</reference>
<keyword evidence="1" id="KW-0805">Transcription regulation</keyword>
<evidence type="ECO:0000313" key="5">
    <source>
        <dbReference type="EMBL" id="MCI4676968.1"/>
    </source>
</evidence>
<keyword evidence="3" id="KW-1133">Transmembrane helix</keyword>
<accession>A0ABS9Z1Y3</accession>
<proteinExistence type="predicted"/>
<dbReference type="Gene3D" id="1.10.10.1320">
    <property type="entry name" value="Anti-sigma factor, zinc-finger domain"/>
    <property type="match status" value="1"/>
</dbReference>
<comment type="caution">
    <text evidence="5">The sequence shown here is derived from an EMBL/GenBank/DDBJ whole genome shotgun (WGS) entry which is preliminary data.</text>
</comment>
<evidence type="ECO:0000256" key="1">
    <source>
        <dbReference type="ARBA" id="ARBA00023015"/>
    </source>
</evidence>
<keyword evidence="3" id="KW-0472">Membrane</keyword>
<keyword evidence="2" id="KW-0804">Transcription</keyword>
<organism evidence="5 6">
    <name type="scientific">Candidatus Mycolicibacterium alkanivorans</name>
    <dbReference type="NCBI Taxonomy" id="2954114"/>
    <lineage>
        <taxon>Bacteria</taxon>
        <taxon>Bacillati</taxon>
        <taxon>Actinomycetota</taxon>
        <taxon>Actinomycetes</taxon>
        <taxon>Mycobacteriales</taxon>
        <taxon>Mycobacteriaceae</taxon>
        <taxon>Mycolicibacterium</taxon>
    </lineage>
</organism>
<evidence type="ECO:0000259" key="4">
    <source>
        <dbReference type="Pfam" id="PF13490"/>
    </source>
</evidence>
<dbReference type="Pfam" id="PF13490">
    <property type="entry name" value="zf-HC2"/>
    <property type="match status" value="1"/>
</dbReference>
<evidence type="ECO:0000256" key="2">
    <source>
        <dbReference type="ARBA" id="ARBA00023163"/>
    </source>
</evidence>
<dbReference type="EMBL" id="JAIVFL010000001">
    <property type="protein sequence ID" value="MCI4676968.1"/>
    <property type="molecule type" value="Genomic_DNA"/>
</dbReference>
<evidence type="ECO:0000313" key="6">
    <source>
        <dbReference type="Proteomes" id="UP001139068"/>
    </source>
</evidence>
<gene>
    <name evidence="5" type="ORF">K9U37_19560</name>
</gene>